<reference evidence="13 14" key="1">
    <citation type="submission" date="2021-06" db="EMBL/GenBank/DDBJ databases">
        <authorList>
            <person name="Sun Q."/>
            <person name="Li D."/>
        </authorList>
    </citation>
    <scope>NUCLEOTIDE SEQUENCE [LARGE SCALE GENOMIC DNA]</scope>
    <source>
        <strain evidence="13 14">MSJ-40</strain>
    </source>
</reference>
<feature type="binding site" evidence="8">
    <location>
        <begin position="112"/>
        <end position="118"/>
    </location>
    <ligand>
        <name>ATP</name>
        <dbReference type="ChEBI" id="CHEBI:30616"/>
    </ligand>
</feature>
<feature type="binding site" evidence="8">
    <location>
        <position position="461"/>
    </location>
    <ligand>
        <name>meso-2,6-diaminopimelate</name>
        <dbReference type="ChEBI" id="CHEBI:57791"/>
    </ligand>
</feature>
<evidence type="ECO:0000259" key="11">
    <source>
        <dbReference type="Pfam" id="PF02875"/>
    </source>
</evidence>
<comment type="function">
    <text evidence="8">Catalyzes the addition of meso-diaminopimelic acid to the nucleotide precursor UDP-N-acetylmuramoyl-L-alanyl-D-glutamate (UMAG) in the biosynthesis of bacterial cell-wall peptidoglycan.</text>
</comment>
<dbReference type="InterPro" id="IPR005761">
    <property type="entry name" value="UDP-N-AcMur-Glu-dNH2Pim_ligase"/>
</dbReference>
<evidence type="ECO:0000313" key="13">
    <source>
        <dbReference type="EMBL" id="MBU5438179.1"/>
    </source>
</evidence>
<evidence type="ECO:0000256" key="4">
    <source>
        <dbReference type="ARBA" id="ARBA00022960"/>
    </source>
</evidence>
<feature type="domain" description="Mur ligase C-terminal" evidence="11">
    <location>
        <begin position="332"/>
        <end position="459"/>
    </location>
</feature>
<comment type="subcellular location">
    <subcellularLocation>
        <location evidence="8 9">Cytoplasm</location>
    </subcellularLocation>
</comment>
<feature type="binding site" evidence="8">
    <location>
        <position position="30"/>
    </location>
    <ligand>
        <name>UDP-N-acetyl-alpha-D-muramoyl-L-alanyl-D-glutamate</name>
        <dbReference type="ChEBI" id="CHEBI:83900"/>
    </ligand>
</feature>
<keyword evidence="8" id="KW-0963">Cytoplasm</keyword>
<keyword evidence="4 8" id="KW-0133">Cell shape</keyword>
<dbReference type="EC" id="6.3.2.13" evidence="8"/>
<comment type="caution">
    <text evidence="8">Lacks conserved residue(s) required for the propagation of feature annotation.</text>
</comment>
<dbReference type="NCBIfam" id="TIGR01085">
    <property type="entry name" value="murE"/>
    <property type="match status" value="1"/>
</dbReference>
<feature type="binding site" evidence="8">
    <location>
        <begin position="405"/>
        <end position="408"/>
    </location>
    <ligand>
        <name>meso-2,6-diaminopimelate</name>
        <dbReference type="ChEBI" id="CHEBI:57791"/>
    </ligand>
</feature>
<evidence type="ECO:0000256" key="1">
    <source>
        <dbReference type="ARBA" id="ARBA00004752"/>
    </source>
</evidence>
<feature type="binding site" evidence="8">
    <location>
        <begin position="154"/>
        <end position="155"/>
    </location>
    <ligand>
        <name>UDP-N-acetyl-alpha-D-muramoyl-L-alanyl-D-glutamate</name>
        <dbReference type="ChEBI" id="CHEBI:83900"/>
    </ligand>
</feature>
<dbReference type="NCBIfam" id="NF001126">
    <property type="entry name" value="PRK00139.1-4"/>
    <property type="match status" value="1"/>
</dbReference>
<keyword evidence="6 8" id="KW-0131">Cell cycle</keyword>
<feature type="modified residue" description="N6-carboxylysine" evidence="8">
    <location>
        <position position="221"/>
    </location>
</feature>
<keyword evidence="7 8" id="KW-0961">Cell wall biogenesis/degradation</keyword>
<comment type="catalytic activity">
    <reaction evidence="8">
        <text>UDP-N-acetyl-alpha-D-muramoyl-L-alanyl-D-glutamate + meso-2,6-diaminopimelate + ATP = UDP-N-acetyl-alpha-D-muramoyl-L-alanyl-gamma-D-glutamyl-meso-2,6-diaminopimelate + ADP + phosphate + H(+)</text>
        <dbReference type="Rhea" id="RHEA:23676"/>
        <dbReference type="ChEBI" id="CHEBI:15378"/>
        <dbReference type="ChEBI" id="CHEBI:30616"/>
        <dbReference type="ChEBI" id="CHEBI:43474"/>
        <dbReference type="ChEBI" id="CHEBI:57791"/>
        <dbReference type="ChEBI" id="CHEBI:83900"/>
        <dbReference type="ChEBI" id="CHEBI:83905"/>
        <dbReference type="ChEBI" id="CHEBI:456216"/>
        <dbReference type="EC" id="6.3.2.13"/>
    </reaction>
</comment>
<dbReference type="InterPro" id="IPR013221">
    <property type="entry name" value="Mur_ligase_cen"/>
</dbReference>
<keyword evidence="8" id="KW-0547">Nucleotide-binding</keyword>
<dbReference type="HAMAP" id="MF_00208">
    <property type="entry name" value="MurE"/>
    <property type="match status" value="1"/>
</dbReference>
<feature type="domain" description="Mur ligase N-terminal catalytic" evidence="10">
    <location>
        <begin position="22"/>
        <end position="98"/>
    </location>
</feature>
<evidence type="ECO:0000256" key="7">
    <source>
        <dbReference type="ARBA" id="ARBA00023316"/>
    </source>
</evidence>
<comment type="similarity">
    <text evidence="2 8">Belongs to the MurCDEF family. MurE subfamily.</text>
</comment>
<feature type="binding site" evidence="8">
    <location>
        <position position="153"/>
    </location>
    <ligand>
        <name>UDP-N-acetyl-alpha-D-muramoyl-L-alanyl-D-glutamate</name>
        <dbReference type="ChEBI" id="CHEBI:83900"/>
    </ligand>
</feature>
<evidence type="ECO:0000256" key="5">
    <source>
        <dbReference type="ARBA" id="ARBA00022984"/>
    </source>
</evidence>
<comment type="pathway">
    <text evidence="1 8 9">Cell wall biogenesis; peptidoglycan biosynthesis.</text>
</comment>
<keyword evidence="3 8" id="KW-0132">Cell division</keyword>
<dbReference type="PANTHER" id="PTHR23135">
    <property type="entry name" value="MUR LIGASE FAMILY MEMBER"/>
    <property type="match status" value="1"/>
</dbReference>
<keyword evidence="14" id="KW-1185">Reference proteome</keyword>
<feature type="short sequence motif" description="Meso-diaminopimelate recognition motif" evidence="8">
    <location>
        <begin position="405"/>
        <end position="408"/>
    </location>
</feature>
<keyword evidence="8" id="KW-0460">Magnesium</keyword>
<dbReference type="Proteomes" id="UP000749471">
    <property type="component" value="Unassembled WGS sequence"/>
</dbReference>
<comment type="PTM">
    <text evidence="8">Carboxylation is probably crucial for Mg(2+) binding and, consequently, for the gamma-phosphate positioning of ATP.</text>
</comment>
<dbReference type="EMBL" id="JAHLPM010000007">
    <property type="protein sequence ID" value="MBU5438179.1"/>
    <property type="molecule type" value="Genomic_DNA"/>
</dbReference>
<evidence type="ECO:0000259" key="10">
    <source>
        <dbReference type="Pfam" id="PF01225"/>
    </source>
</evidence>
<evidence type="ECO:0000313" key="14">
    <source>
        <dbReference type="Proteomes" id="UP000749471"/>
    </source>
</evidence>
<dbReference type="RefSeq" id="WP_216519075.1">
    <property type="nucleotide sequence ID" value="NZ_JAHLPM010000007.1"/>
</dbReference>
<evidence type="ECO:0000256" key="3">
    <source>
        <dbReference type="ARBA" id="ARBA00022618"/>
    </source>
</evidence>
<dbReference type="Pfam" id="PF02875">
    <property type="entry name" value="Mur_ligase_C"/>
    <property type="match status" value="1"/>
</dbReference>
<protein>
    <recommendedName>
        <fullName evidence="8">UDP-N-acetylmuramoyl-L-alanyl-D-glutamate--2,6-diaminopimelate ligase</fullName>
        <ecNumber evidence="8">6.3.2.13</ecNumber>
    </recommendedName>
    <alternativeName>
        <fullName evidence="8">Meso-A2pm-adding enzyme</fullName>
    </alternativeName>
    <alternativeName>
        <fullName evidence="8">Meso-diaminopimelate-adding enzyme</fullName>
    </alternativeName>
    <alternativeName>
        <fullName evidence="8">UDP-MurNAc-L-Ala-D-Glu:meso-diaminopimelate ligase</fullName>
    </alternativeName>
    <alternativeName>
        <fullName evidence="8">UDP-MurNAc-tripeptide synthetase</fullName>
    </alternativeName>
    <alternativeName>
        <fullName evidence="8">UDP-N-acetylmuramyl-tripeptide synthetase</fullName>
    </alternativeName>
</protein>
<feature type="domain" description="Mur ligase central" evidence="12">
    <location>
        <begin position="110"/>
        <end position="309"/>
    </location>
</feature>
<feature type="binding site" evidence="8">
    <location>
        <position position="181"/>
    </location>
    <ligand>
        <name>UDP-N-acetyl-alpha-D-muramoyl-L-alanyl-D-glutamate</name>
        <dbReference type="ChEBI" id="CHEBI:83900"/>
    </ligand>
</feature>
<feature type="binding site" evidence="8">
    <location>
        <position position="457"/>
    </location>
    <ligand>
        <name>meso-2,6-diaminopimelate</name>
        <dbReference type="ChEBI" id="CHEBI:57791"/>
    </ligand>
</feature>
<accession>A0ABS6E5I1</accession>
<dbReference type="NCBIfam" id="NF001124">
    <property type="entry name" value="PRK00139.1-2"/>
    <property type="match status" value="1"/>
</dbReference>
<sequence>MDIRSIVKDYPVSLLKGSLDVEVTGIQHDSRKIEKGNLFIAQRGFTVDGHHYIEKAIENGAKAVILEEEINLDIDKDITFIKVEDSTDALAKFAANFYEEPSNEIGLIGITGTNGKTSTTYFIKSILEENNVKTGILGTIGAIIDNEVIKLENTTPDSLTIEENLRKMVNADTKKCVMEVSSHALELKRVEYTEFEVGIFTNLTKDHLDYHETMENYFNSKLKLFFKTKKYNIINIDDDYGKKIVSQTANRVPLITFGIKEKADIYATMISFSLDKVSFILNTPNGSTPILLNVPGEFSIYNALAAASCAFAYGIDLSIIKKGLEAVSGIKGRFEVVPTNKDFTVIIDFAHTADGLEKVLTVIDQFAEGRKIVLFGAGGNRDKTKRPIMGETVAKHADFCIVTSDNPRHEKPEKIIDDVVEGVKRAKGNYVQIVDRREAIKYALDNAKPKDIILLAGKGHETYTIIGDEVLPFDERQIVLDILKDKEI</sequence>
<dbReference type="InterPro" id="IPR000713">
    <property type="entry name" value="Mur_ligase_N"/>
</dbReference>
<dbReference type="InterPro" id="IPR004101">
    <property type="entry name" value="Mur_ligase_C"/>
</dbReference>
<keyword evidence="8 13" id="KW-0436">Ligase</keyword>
<dbReference type="GO" id="GO:0008765">
    <property type="term" value="F:UDP-N-acetylmuramoylalanyl-D-glutamate-2,6-diaminopimelate ligase activity"/>
    <property type="evidence" value="ECO:0007669"/>
    <property type="project" value="UniProtKB-EC"/>
</dbReference>
<feature type="binding site" evidence="8">
    <location>
        <position position="381"/>
    </location>
    <ligand>
        <name>meso-2,6-diaminopimelate</name>
        <dbReference type="ChEBI" id="CHEBI:57791"/>
    </ligand>
</feature>
<evidence type="ECO:0000256" key="6">
    <source>
        <dbReference type="ARBA" id="ARBA00023306"/>
    </source>
</evidence>
<evidence type="ECO:0000256" key="9">
    <source>
        <dbReference type="RuleBase" id="RU004135"/>
    </source>
</evidence>
<comment type="caution">
    <text evidence="13">The sequence shown here is derived from an EMBL/GenBank/DDBJ whole genome shotgun (WGS) entry which is preliminary data.</text>
</comment>
<comment type="cofactor">
    <cofactor evidence="8">
        <name>Mg(2+)</name>
        <dbReference type="ChEBI" id="CHEBI:18420"/>
    </cofactor>
</comment>
<gene>
    <name evidence="8" type="primary">murE</name>
    <name evidence="13" type="ORF">KQI42_09175</name>
</gene>
<dbReference type="Pfam" id="PF01225">
    <property type="entry name" value="Mur_ligase"/>
    <property type="match status" value="1"/>
</dbReference>
<name>A0ABS6E5I1_9FIRM</name>
<dbReference type="PANTHER" id="PTHR23135:SF4">
    <property type="entry name" value="UDP-N-ACETYLMURAMOYL-L-ALANYL-D-GLUTAMATE--2,6-DIAMINOPIMELATE LIGASE MURE HOMOLOG, CHLOROPLASTIC"/>
    <property type="match status" value="1"/>
</dbReference>
<evidence type="ECO:0000256" key="2">
    <source>
        <dbReference type="ARBA" id="ARBA00005898"/>
    </source>
</evidence>
<keyword evidence="8" id="KW-0067">ATP-binding</keyword>
<evidence type="ECO:0000259" key="12">
    <source>
        <dbReference type="Pfam" id="PF08245"/>
    </source>
</evidence>
<keyword evidence="5 8" id="KW-0573">Peptidoglycan synthesis</keyword>
<proteinExistence type="inferred from homology"/>
<evidence type="ECO:0000256" key="8">
    <source>
        <dbReference type="HAMAP-Rule" id="MF_00208"/>
    </source>
</evidence>
<dbReference type="Pfam" id="PF08245">
    <property type="entry name" value="Mur_ligase_M"/>
    <property type="match status" value="1"/>
</dbReference>
<organism evidence="13 14">
    <name type="scientific">Tissierella simiarum</name>
    <dbReference type="NCBI Taxonomy" id="2841534"/>
    <lineage>
        <taxon>Bacteria</taxon>
        <taxon>Bacillati</taxon>
        <taxon>Bacillota</taxon>
        <taxon>Tissierellia</taxon>
        <taxon>Tissierellales</taxon>
        <taxon>Tissierellaceae</taxon>
        <taxon>Tissierella</taxon>
    </lineage>
</organism>
<feature type="binding site" evidence="8">
    <location>
        <position position="189"/>
    </location>
    <ligand>
        <name>UDP-N-acetyl-alpha-D-muramoyl-L-alanyl-D-glutamate</name>
        <dbReference type="ChEBI" id="CHEBI:83900"/>
    </ligand>
</feature>